<evidence type="ECO:0000313" key="2">
    <source>
        <dbReference type="EMBL" id="CAB4816967.1"/>
    </source>
</evidence>
<dbReference type="Gene3D" id="3.40.50.300">
    <property type="entry name" value="P-loop containing nucleotide triphosphate hydrolases"/>
    <property type="match status" value="1"/>
</dbReference>
<proteinExistence type="predicted"/>
<dbReference type="PANTHER" id="PTHR13696:SF96">
    <property type="entry name" value="COBQ_COBB_MIND_PARA NUCLEOTIDE BINDING DOMAIN-CONTAINING PROTEIN"/>
    <property type="match status" value="1"/>
</dbReference>
<gene>
    <name evidence="2" type="ORF">UFOPK3037_01742</name>
</gene>
<organism evidence="2">
    <name type="scientific">freshwater metagenome</name>
    <dbReference type="NCBI Taxonomy" id="449393"/>
    <lineage>
        <taxon>unclassified sequences</taxon>
        <taxon>metagenomes</taxon>
        <taxon>ecological metagenomes</taxon>
    </lineage>
</organism>
<dbReference type="InterPro" id="IPR002586">
    <property type="entry name" value="CobQ/CobB/MinD/ParA_Nub-bd_dom"/>
</dbReference>
<protein>
    <submittedName>
        <fullName evidence="2">Unannotated protein</fullName>
    </submittedName>
</protein>
<name>A0A6J6ZHZ2_9ZZZZ</name>
<dbReference type="PANTHER" id="PTHR13696">
    <property type="entry name" value="P-LOOP CONTAINING NUCLEOSIDE TRIPHOSPHATE HYDROLASE"/>
    <property type="match status" value="1"/>
</dbReference>
<reference evidence="2" key="1">
    <citation type="submission" date="2020-05" db="EMBL/GenBank/DDBJ databases">
        <authorList>
            <person name="Chiriac C."/>
            <person name="Salcher M."/>
            <person name="Ghai R."/>
            <person name="Kavagutti S V."/>
        </authorList>
    </citation>
    <scope>NUCLEOTIDE SEQUENCE</scope>
</reference>
<dbReference type="EMBL" id="CAFAAO010000047">
    <property type="protein sequence ID" value="CAB4816967.1"/>
    <property type="molecule type" value="Genomic_DNA"/>
</dbReference>
<dbReference type="SUPFAM" id="SSF52540">
    <property type="entry name" value="P-loop containing nucleoside triphosphate hydrolases"/>
    <property type="match status" value="1"/>
</dbReference>
<dbReference type="CDD" id="cd02042">
    <property type="entry name" value="ParAB_family"/>
    <property type="match status" value="1"/>
</dbReference>
<evidence type="ECO:0000259" key="1">
    <source>
        <dbReference type="Pfam" id="PF01656"/>
    </source>
</evidence>
<dbReference type="InterPro" id="IPR027417">
    <property type="entry name" value="P-loop_NTPase"/>
</dbReference>
<dbReference type="AlphaFoldDB" id="A0A6J6ZHZ2"/>
<dbReference type="InterPro" id="IPR050678">
    <property type="entry name" value="DNA_Partitioning_ATPase"/>
</dbReference>
<dbReference type="Pfam" id="PF01656">
    <property type="entry name" value="CbiA"/>
    <property type="match status" value="1"/>
</dbReference>
<feature type="domain" description="CobQ/CobB/MinD/ParA nucleotide binding" evidence="1">
    <location>
        <begin position="4"/>
        <end position="141"/>
    </location>
</feature>
<sequence length="207" mass="21777">MLVIAFVTQKGGTGKSTLAASLAVAAEEVGERVAALDLDPQASLTHWGERRNGETPLVDKTTPDKLTGALTALTKHGYTLAILDTAGIDSPATVAAMRAADIALVPARPSLADIEATKPTYAALSRMGRSYAFVLNQCAPQLKGGRVMDAAKALRLLGVLAEPLIALRADHQDAFGLGLGVTEHDPKGKAADEIRRLFQWVKTKVKG</sequence>
<dbReference type="PIRSF" id="PIRSF009320">
    <property type="entry name" value="Nuc_binding_HP_1000"/>
    <property type="match status" value="1"/>
</dbReference>
<accession>A0A6J6ZHZ2</accession>